<keyword evidence="8" id="KW-1133">Transmembrane helix</keyword>
<dbReference type="SUPFAM" id="SSF51905">
    <property type="entry name" value="FAD/NAD(P)-binding domain"/>
    <property type="match status" value="2"/>
</dbReference>
<dbReference type="EMBL" id="CP002584">
    <property type="protein sequence ID" value="ADZ81410.1"/>
    <property type="molecule type" value="Genomic_DNA"/>
</dbReference>
<evidence type="ECO:0000256" key="8">
    <source>
        <dbReference type="SAM" id="Phobius"/>
    </source>
</evidence>
<dbReference type="EC" id="1.6.5.9" evidence="2"/>
<dbReference type="OrthoDB" id="9781621at2"/>
<sequence length="439" mass="49217">MKSLEGIEGTRSKQHIVVVGGGFAGLNFARQIANNKYYELTLLDRNNYNYFTPLLYQVATGFLDPASISYPFRMLFRKTGIKFRMAEVKYVDTNTKTLHLNDGKITYDQLVFAAGAKTNFFGNAEMPGKTLSLKGIDDAIAMRNELIRTMEKAAVEVDLEERKKLLTFVIVGGGATGVEIAGVFAEMKKYIVAKDYPELKDAEGAIHIVDGHENLLAPMSKKTHKAAYDTLCRLGVNIKLHTVVSSYEDDRVTFSDGQFVEAKTVIWCAGVTANVFDGIPASSLGPGNRMKTDQFNQVLGLENVYAIGDISIQETDAVYPKGHPQLAQPAIQQGRHLAKNFLAIAKEREPKPFKYFDKGDMAIIGRNYAVADLFKHKLHFGGFLGLMSWLFIHIMSLVNYNNKIKTFYGWLIAYLTRDQHLRMIFKEPLKEEQEDNALP</sequence>
<dbReference type="PRINTS" id="PR00368">
    <property type="entry name" value="FADPNR"/>
</dbReference>
<name>F4C8U1_SPHS2</name>
<reference evidence="10" key="1">
    <citation type="submission" date="2011-03" db="EMBL/GenBank/DDBJ databases">
        <title>Complete sequence of Sphingobacterium sp. 21.</title>
        <authorList>
            <consortium name="US DOE Joint Genome Institute"/>
            <person name="Lucas S."/>
            <person name="Copeland A."/>
            <person name="Lapidus A."/>
            <person name="Cheng J.-F."/>
            <person name="Goodwin L."/>
            <person name="Pitluck S."/>
            <person name="Davenport K."/>
            <person name="Detter J.C."/>
            <person name="Han C."/>
            <person name="Tapia R."/>
            <person name="Land M."/>
            <person name="Hauser L."/>
            <person name="Kyrpides N."/>
            <person name="Ivanova N."/>
            <person name="Ovchinnikova G."/>
            <person name="Pagani I."/>
            <person name="Siebers A.K."/>
            <person name="Allgaier M."/>
            <person name="Thelen M.P."/>
            <person name="Hugenholtz P."/>
            <person name="Woyke T."/>
        </authorList>
    </citation>
    <scope>NUCLEOTIDE SEQUENCE</scope>
    <source>
        <strain evidence="10">21</strain>
    </source>
</reference>
<keyword evidence="8" id="KW-0472">Membrane</keyword>
<dbReference type="InterPro" id="IPR023753">
    <property type="entry name" value="FAD/NAD-binding_dom"/>
</dbReference>
<dbReference type="Pfam" id="PF07992">
    <property type="entry name" value="Pyr_redox_2"/>
    <property type="match status" value="1"/>
</dbReference>
<dbReference type="GO" id="GO:0050136">
    <property type="term" value="F:NADH dehydrogenase (quinone) (non-electrogenic) activity"/>
    <property type="evidence" value="ECO:0007669"/>
    <property type="project" value="UniProtKB-EC"/>
</dbReference>
<evidence type="ECO:0000256" key="4">
    <source>
        <dbReference type="ARBA" id="ARBA00022827"/>
    </source>
</evidence>
<feature type="transmembrane region" description="Helical" evidence="8">
    <location>
        <begin position="378"/>
        <end position="398"/>
    </location>
</feature>
<dbReference type="InterPro" id="IPR045024">
    <property type="entry name" value="NDH-2"/>
</dbReference>
<evidence type="ECO:0000313" key="10">
    <source>
        <dbReference type="EMBL" id="ADZ81410.1"/>
    </source>
</evidence>
<dbReference type="PANTHER" id="PTHR43706">
    <property type="entry name" value="NADH DEHYDROGENASE"/>
    <property type="match status" value="1"/>
</dbReference>
<evidence type="ECO:0000256" key="2">
    <source>
        <dbReference type="ARBA" id="ARBA00012637"/>
    </source>
</evidence>
<dbReference type="PANTHER" id="PTHR43706:SF47">
    <property type="entry name" value="EXTERNAL NADH-UBIQUINONE OXIDOREDUCTASE 1, MITOCHONDRIAL-RELATED"/>
    <property type="match status" value="1"/>
</dbReference>
<dbReference type="Gene3D" id="3.50.50.100">
    <property type="match status" value="1"/>
</dbReference>
<evidence type="ECO:0000256" key="3">
    <source>
        <dbReference type="ARBA" id="ARBA00022630"/>
    </source>
</evidence>
<dbReference type="AlphaFoldDB" id="F4C8U1"/>
<evidence type="ECO:0000256" key="7">
    <source>
        <dbReference type="ARBA" id="ARBA00047599"/>
    </source>
</evidence>
<dbReference type="KEGG" id="shg:Sph21_4903"/>
<keyword evidence="8" id="KW-0812">Transmembrane</keyword>
<organism evidence="10">
    <name type="scientific">Sphingobacterium sp. (strain 21)</name>
    <dbReference type="NCBI Taxonomy" id="743722"/>
    <lineage>
        <taxon>Bacteria</taxon>
        <taxon>Pseudomonadati</taxon>
        <taxon>Bacteroidota</taxon>
        <taxon>Sphingobacteriia</taxon>
        <taxon>Sphingobacteriales</taxon>
        <taxon>Sphingobacteriaceae</taxon>
        <taxon>Sphingobacterium</taxon>
    </lineage>
</organism>
<dbReference type="PRINTS" id="PR00411">
    <property type="entry name" value="PNDRDTASEI"/>
</dbReference>
<keyword evidence="3" id="KW-0285">Flavoprotein</keyword>
<dbReference type="eggNOG" id="COG1252">
    <property type="taxonomic scope" value="Bacteria"/>
</dbReference>
<evidence type="ECO:0000256" key="1">
    <source>
        <dbReference type="ARBA" id="ARBA00005272"/>
    </source>
</evidence>
<dbReference type="PATRIC" id="fig|743722.3.peg.5202"/>
<evidence type="ECO:0000256" key="6">
    <source>
        <dbReference type="ARBA" id="ARBA00023027"/>
    </source>
</evidence>
<protein>
    <recommendedName>
        <fullName evidence="2">NADH:ubiquinone reductase (non-electrogenic)</fullName>
        <ecNumber evidence="2">1.6.5.9</ecNumber>
    </recommendedName>
</protein>
<feature type="domain" description="FAD/NAD(P)-binding" evidence="9">
    <location>
        <begin position="15"/>
        <end position="334"/>
    </location>
</feature>
<comment type="similarity">
    <text evidence="1">Belongs to the NADH dehydrogenase family.</text>
</comment>
<comment type="catalytic activity">
    <reaction evidence="7">
        <text>a quinone + NADH + H(+) = a quinol + NAD(+)</text>
        <dbReference type="Rhea" id="RHEA:46160"/>
        <dbReference type="ChEBI" id="CHEBI:15378"/>
        <dbReference type="ChEBI" id="CHEBI:24646"/>
        <dbReference type="ChEBI" id="CHEBI:57540"/>
        <dbReference type="ChEBI" id="CHEBI:57945"/>
        <dbReference type="ChEBI" id="CHEBI:132124"/>
        <dbReference type="EC" id="1.6.5.9"/>
    </reaction>
</comment>
<evidence type="ECO:0000259" key="9">
    <source>
        <dbReference type="Pfam" id="PF07992"/>
    </source>
</evidence>
<keyword evidence="10" id="KW-0830">Ubiquinone</keyword>
<keyword evidence="5 10" id="KW-0560">Oxidoreductase</keyword>
<keyword evidence="6" id="KW-0520">NAD</keyword>
<dbReference type="STRING" id="743722.Sph21_4903"/>
<gene>
    <name evidence="10" type="ordered locus">Sph21_4903</name>
</gene>
<proteinExistence type="inferred from homology"/>
<evidence type="ECO:0000256" key="5">
    <source>
        <dbReference type="ARBA" id="ARBA00023002"/>
    </source>
</evidence>
<accession>F4C8U1</accession>
<dbReference type="HOGENOM" id="CLU_021377_7_1_10"/>
<dbReference type="InterPro" id="IPR036188">
    <property type="entry name" value="FAD/NAD-bd_sf"/>
</dbReference>
<keyword evidence="4" id="KW-0274">FAD</keyword>